<dbReference type="HOGENOM" id="CLU_009710_10_1_11"/>
<dbReference type="Pfam" id="PF09334">
    <property type="entry name" value="tRNA-synt_1g"/>
    <property type="match status" value="1"/>
</dbReference>
<sequence length="530" mass="57484">MTLQLRSADRFLLISAKPAPNGGLHLGHLAGPYLRQDMLRRHYLSRGASVAVVGGTDPVDSFISLRATQDDRDPDQVAHGYFEQIRADFAAHDVELDAFIDPLSPTWRDRYVASFAEVLERAKANGRLRLETVPFPFRDNGSGASGAWVCGTCPDCGSGVSGYFCEDCGAHFDPAEIGAPVPRFPGQGLTFRPESDFFFHIAEPAARLASLARVGVPDDLREVVARQFRAGRDLVRLSEPSDWGIPLEPGSRRRYFGHGLLYGYCRLLGDLYREVTGEAGHPFDDGSPVTTVNLFGIDNTVSHMVNIQAIGEEVEGWKGFDGFVVNRFLRLEGRKISTSARHLVHAADLTGRCGLHSDGIRFALAASSPTRAEVDLHVDEFVRVYNEIFLGTVCRAVVDAVAELRDAPATAPTTAVAARFEEVFARVCDGHRFPVYDPAEQVATVLSWLAASPPAGDPDRYGRLKALSLLLYPIAPRLGRWAWRSLGAEGEPAYAAYAGSTVPRPDGPAPVPPPADPARLREAISAAAAG</sequence>
<dbReference type="SUPFAM" id="SSF52374">
    <property type="entry name" value="Nucleotidylyl transferase"/>
    <property type="match status" value="1"/>
</dbReference>
<dbReference type="BioCyc" id="SESP1179773:BN6_RS24850-MONOMER"/>
<keyword evidence="4 7" id="KW-0648">Protein biosynthesis</keyword>
<dbReference type="RefSeq" id="WP_015102513.1">
    <property type="nucleotide sequence ID" value="NC_019673.1"/>
</dbReference>
<keyword evidence="5 7" id="KW-0030">Aminoacyl-tRNA synthetase</keyword>
<dbReference type="GO" id="GO:0005829">
    <property type="term" value="C:cytosol"/>
    <property type="evidence" value="ECO:0007669"/>
    <property type="project" value="TreeGrafter"/>
</dbReference>
<protein>
    <submittedName>
        <fullName evidence="9">Methionyl-tRNA synthetase</fullName>
        <ecNumber evidence="9">6.1.1.10</ecNumber>
    </submittedName>
</protein>
<dbReference type="InterPro" id="IPR023458">
    <property type="entry name" value="Met-tRNA_ligase_1"/>
</dbReference>
<dbReference type="PATRIC" id="fig|1179773.3.peg.5161"/>
<dbReference type="EC" id="6.1.1.10" evidence="9"/>
<dbReference type="EMBL" id="HE804045">
    <property type="protein sequence ID" value="CCH32401.1"/>
    <property type="molecule type" value="Genomic_DNA"/>
</dbReference>
<accession>K0K222</accession>
<evidence type="ECO:0000256" key="6">
    <source>
        <dbReference type="ARBA" id="ARBA00047364"/>
    </source>
</evidence>
<evidence type="ECO:0000256" key="4">
    <source>
        <dbReference type="ARBA" id="ARBA00022917"/>
    </source>
</evidence>
<keyword evidence="2 7" id="KW-0547">Nucleotide-binding</keyword>
<reference evidence="9 10" key="1">
    <citation type="journal article" date="2012" name="BMC Genomics">
        <title>Complete genome sequence of Saccharothrix espanaensis DSM 44229T and comparison to the other completely sequenced Pseudonocardiaceae.</title>
        <authorList>
            <person name="Strobel T."/>
            <person name="Al-Dilaimi A."/>
            <person name="Blom J."/>
            <person name="Gessner A."/>
            <person name="Kalinowski J."/>
            <person name="Luzhetska M."/>
            <person name="Puhler A."/>
            <person name="Szczepanowski R."/>
            <person name="Bechthold A."/>
            <person name="Ruckert C."/>
        </authorList>
    </citation>
    <scope>NUCLEOTIDE SEQUENCE [LARGE SCALE GENOMIC DNA]</scope>
    <source>
        <strain evidence="10">ATCC 51144 / DSM 44229 / JCM 9112 / NBRC 15066 / NRRL 15764</strain>
    </source>
</reference>
<dbReference type="GO" id="GO:0004825">
    <property type="term" value="F:methionine-tRNA ligase activity"/>
    <property type="evidence" value="ECO:0007669"/>
    <property type="project" value="UniProtKB-EC"/>
</dbReference>
<evidence type="ECO:0000256" key="1">
    <source>
        <dbReference type="ARBA" id="ARBA00022598"/>
    </source>
</evidence>
<organism evidence="9 10">
    <name type="scientific">Saccharothrix espanaensis (strain ATCC 51144 / DSM 44229 / JCM 9112 / NBRC 15066 / NRRL 15764)</name>
    <dbReference type="NCBI Taxonomy" id="1179773"/>
    <lineage>
        <taxon>Bacteria</taxon>
        <taxon>Bacillati</taxon>
        <taxon>Actinomycetota</taxon>
        <taxon>Actinomycetes</taxon>
        <taxon>Pseudonocardiales</taxon>
        <taxon>Pseudonocardiaceae</taxon>
        <taxon>Saccharothrix</taxon>
    </lineage>
</organism>
<dbReference type="InterPro" id="IPR015413">
    <property type="entry name" value="Methionyl/Leucyl_tRNA_Synth"/>
</dbReference>
<feature type="domain" description="Methionyl/Leucyl tRNA synthetase" evidence="8">
    <location>
        <begin position="15"/>
        <end position="393"/>
    </location>
</feature>
<evidence type="ECO:0000256" key="2">
    <source>
        <dbReference type="ARBA" id="ARBA00022741"/>
    </source>
</evidence>
<keyword evidence="1 7" id="KW-0436">Ligase</keyword>
<dbReference type="Proteomes" id="UP000006281">
    <property type="component" value="Chromosome"/>
</dbReference>
<dbReference type="InterPro" id="IPR014729">
    <property type="entry name" value="Rossmann-like_a/b/a_fold"/>
</dbReference>
<dbReference type="GO" id="GO:0006431">
    <property type="term" value="P:methionyl-tRNA aminoacylation"/>
    <property type="evidence" value="ECO:0007669"/>
    <property type="project" value="TreeGrafter"/>
</dbReference>
<evidence type="ECO:0000256" key="3">
    <source>
        <dbReference type="ARBA" id="ARBA00022840"/>
    </source>
</evidence>
<dbReference type="STRING" id="1179773.BN6_51350"/>
<keyword evidence="10" id="KW-1185">Reference proteome</keyword>
<dbReference type="PANTHER" id="PTHR45765">
    <property type="entry name" value="METHIONINE--TRNA LIGASE"/>
    <property type="match status" value="1"/>
</dbReference>
<keyword evidence="3 7" id="KW-0067">ATP-binding</keyword>
<evidence type="ECO:0000313" key="10">
    <source>
        <dbReference type="Proteomes" id="UP000006281"/>
    </source>
</evidence>
<gene>
    <name evidence="9" type="primary">metG3</name>
    <name evidence="9" type="ordered locus">BN6_51350</name>
</gene>
<comment type="similarity">
    <text evidence="7">Belongs to the class-I aminoacyl-tRNA synthetase family.</text>
</comment>
<dbReference type="GO" id="GO:0005524">
    <property type="term" value="F:ATP binding"/>
    <property type="evidence" value="ECO:0007669"/>
    <property type="project" value="UniProtKB-KW"/>
</dbReference>
<evidence type="ECO:0000259" key="8">
    <source>
        <dbReference type="Pfam" id="PF09334"/>
    </source>
</evidence>
<dbReference type="PROSITE" id="PS00178">
    <property type="entry name" value="AA_TRNA_LIGASE_I"/>
    <property type="match status" value="1"/>
</dbReference>
<evidence type="ECO:0000256" key="7">
    <source>
        <dbReference type="RuleBase" id="RU363039"/>
    </source>
</evidence>
<dbReference type="Gene3D" id="2.20.28.20">
    <property type="entry name" value="Methionyl-tRNA synthetase, Zn-domain"/>
    <property type="match status" value="1"/>
</dbReference>
<dbReference type="InterPro" id="IPR001412">
    <property type="entry name" value="aa-tRNA-synth_I_CS"/>
</dbReference>
<dbReference type="PANTHER" id="PTHR45765:SF1">
    <property type="entry name" value="METHIONINE--TRNA LIGASE, CYTOPLASMIC"/>
    <property type="match status" value="1"/>
</dbReference>
<name>K0K222_SACES</name>
<dbReference type="InterPro" id="IPR029038">
    <property type="entry name" value="MetRS_Zn"/>
</dbReference>
<dbReference type="AlphaFoldDB" id="K0K222"/>
<evidence type="ECO:0000313" key="9">
    <source>
        <dbReference type="EMBL" id="CCH32401.1"/>
    </source>
</evidence>
<evidence type="ECO:0000256" key="5">
    <source>
        <dbReference type="ARBA" id="ARBA00023146"/>
    </source>
</evidence>
<dbReference type="Gene3D" id="3.40.50.620">
    <property type="entry name" value="HUPs"/>
    <property type="match status" value="1"/>
</dbReference>
<comment type="catalytic activity">
    <reaction evidence="6">
        <text>tRNA(Met) + L-methionine + ATP = L-methionyl-tRNA(Met) + AMP + diphosphate</text>
        <dbReference type="Rhea" id="RHEA:13481"/>
        <dbReference type="Rhea" id="RHEA-COMP:9667"/>
        <dbReference type="Rhea" id="RHEA-COMP:9698"/>
        <dbReference type="ChEBI" id="CHEBI:30616"/>
        <dbReference type="ChEBI" id="CHEBI:33019"/>
        <dbReference type="ChEBI" id="CHEBI:57844"/>
        <dbReference type="ChEBI" id="CHEBI:78442"/>
        <dbReference type="ChEBI" id="CHEBI:78530"/>
        <dbReference type="ChEBI" id="CHEBI:456215"/>
        <dbReference type="EC" id="6.1.1.10"/>
    </reaction>
</comment>
<dbReference type="KEGG" id="sesp:BN6_51350"/>
<dbReference type="OrthoDB" id="9810191at2"/>
<dbReference type="eggNOG" id="COG0143">
    <property type="taxonomic scope" value="Bacteria"/>
</dbReference>
<proteinExistence type="inferred from homology"/>